<evidence type="ECO:0000313" key="3">
    <source>
        <dbReference type="Proteomes" id="UP001139264"/>
    </source>
</evidence>
<organism evidence="2 3">
    <name type="scientific">Arthrobacter gengyunqii</name>
    <dbReference type="NCBI Taxonomy" id="2886940"/>
    <lineage>
        <taxon>Bacteria</taxon>
        <taxon>Bacillati</taxon>
        <taxon>Actinomycetota</taxon>
        <taxon>Actinomycetes</taxon>
        <taxon>Micrococcales</taxon>
        <taxon>Micrococcaceae</taxon>
        <taxon>Arthrobacter</taxon>
    </lineage>
</organism>
<dbReference type="RefSeq" id="WP_227908381.1">
    <property type="nucleotide sequence ID" value="NZ_CP095461.1"/>
</dbReference>
<accession>A0A9X1M3F0</accession>
<name>A0A9X1M3F0_9MICC</name>
<dbReference type="Pfam" id="PF01425">
    <property type="entry name" value="Amidase"/>
    <property type="match status" value="1"/>
</dbReference>
<evidence type="ECO:0000259" key="1">
    <source>
        <dbReference type="Pfam" id="PF01425"/>
    </source>
</evidence>
<dbReference type="SUPFAM" id="SSF75304">
    <property type="entry name" value="Amidase signature (AS) enzymes"/>
    <property type="match status" value="1"/>
</dbReference>
<dbReference type="EMBL" id="JAJFZP010000010">
    <property type="protein sequence ID" value="MCC3270105.1"/>
    <property type="molecule type" value="Genomic_DNA"/>
</dbReference>
<dbReference type="GO" id="GO:0003824">
    <property type="term" value="F:catalytic activity"/>
    <property type="evidence" value="ECO:0007669"/>
    <property type="project" value="InterPro"/>
</dbReference>
<proteinExistence type="predicted"/>
<dbReference type="Gene3D" id="3.90.1300.10">
    <property type="entry name" value="Amidase signature (AS) domain"/>
    <property type="match status" value="1"/>
</dbReference>
<dbReference type="Proteomes" id="UP001139264">
    <property type="component" value="Unassembled WGS sequence"/>
</dbReference>
<dbReference type="InterPro" id="IPR023631">
    <property type="entry name" value="Amidase_dom"/>
</dbReference>
<comment type="caution">
    <text evidence="2">The sequence shown here is derived from an EMBL/GenBank/DDBJ whole genome shotgun (WGS) entry which is preliminary data.</text>
</comment>
<dbReference type="PANTHER" id="PTHR11895">
    <property type="entry name" value="TRANSAMIDASE"/>
    <property type="match status" value="1"/>
</dbReference>
<dbReference type="InterPro" id="IPR000120">
    <property type="entry name" value="Amidase"/>
</dbReference>
<protein>
    <submittedName>
        <fullName evidence="2">Amidase</fullName>
    </submittedName>
</protein>
<sequence length="441" mass="45552">MTQQASPVNVTMDDAMSLLGGPVDLVDPPAAGSLARALELNAFASIDASQIDAGGISRAERMGSALAGRLVGIKDMIDVAGVPSRYGSAWGSDAPKTADAPVVHALRQAGAVPAVKTQTHEYAYGPTGDVTSTGPVRNPHNPTLMSGGSSAGSAAAIGCGALGLALGTDTGGSGRTPAAFCGIYGLRPTHGSTSIEGIFPLSPSLDTVSPMANSIQGIADLWGALSSEMPAPQPAVDSLSIGLLSGSPWSQVTDSVSSALEEVRAALSALGHTISSYEPSWTELTHQLYPRIQGPEAASIHADNLEQDPARYQPEVLARLCGAQEVPGWEYRRALQQMEALRADVPAAFGNHDLLLCATSPVTAPRIGQRVAFGAGWNTVWDVALAFTVPFSVLGVPALSIPVWKEEEPMPAGVQLVGRPGAEFQLIGVAQKLGEMRVGKR</sequence>
<feature type="domain" description="Amidase" evidence="1">
    <location>
        <begin position="46"/>
        <end position="426"/>
    </location>
</feature>
<dbReference type="InterPro" id="IPR036928">
    <property type="entry name" value="AS_sf"/>
</dbReference>
<gene>
    <name evidence="2" type="ORF">LJ751_12200</name>
</gene>
<dbReference type="PANTHER" id="PTHR11895:SF176">
    <property type="entry name" value="AMIDASE AMID-RELATED"/>
    <property type="match status" value="1"/>
</dbReference>
<evidence type="ECO:0000313" key="2">
    <source>
        <dbReference type="EMBL" id="MCC3270105.1"/>
    </source>
</evidence>
<dbReference type="AlphaFoldDB" id="A0A9X1M3F0"/>
<reference evidence="2" key="1">
    <citation type="submission" date="2021-10" db="EMBL/GenBank/DDBJ databases">
        <title>Novel species in genus Arthrobacter.</title>
        <authorList>
            <person name="Liu Y."/>
        </authorList>
    </citation>
    <scope>NUCLEOTIDE SEQUENCE</scope>
    <source>
        <strain evidence="2">Zg-Y809</strain>
    </source>
</reference>